<keyword evidence="4" id="KW-1185">Reference proteome</keyword>
<evidence type="ECO:0000256" key="2">
    <source>
        <dbReference type="SAM" id="SignalP"/>
    </source>
</evidence>
<feature type="chain" id="PRO_5001690722" evidence="2">
    <location>
        <begin position="30"/>
        <end position="329"/>
    </location>
</feature>
<dbReference type="AlphaFoldDB" id="A0A073K044"/>
<dbReference type="GO" id="GO:0030975">
    <property type="term" value="F:thiamine binding"/>
    <property type="evidence" value="ECO:0007669"/>
    <property type="project" value="TreeGrafter"/>
</dbReference>
<dbReference type="Gene3D" id="3.40.190.10">
    <property type="entry name" value="Periplasmic binding protein-like II"/>
    <property type="match status" value="2"/>
</dbReference>
<dbReference type="STRING" id="574376.BAMA_19090"/>
<dbReference type="SUPFAM" id="SSF53850">
    <property type="entry name" value="Periplasmic binding protein-like II"/>
    <property type="match status" value="1"/>
</dbReference>
<dbReference type="RefSeq" id="WP_034638035.1">
    <property type="nucleotide sequence ID" value="NZ_CBCSJC010000010.1"/>
</dbReference>
<gene>
    <name evidence="3" type="ORF">BAMA_19090</name>
</gene>
<dbReference type="eggNOG" id="COG1840">
    <property type="taxonomic scope" value="Bacteria"/>
</dbReference>
<dbReference type="OrthoDB" id="179400at2"/>
<evidence type="ECO:0000313" key="4">
    <source>
        <dbReference type="Proteomes" id="UP000027822"/>
    </source>
</evidence>
<sequence>MFKKVKTGLVSLTALGLMFGMVGCSTGKADSEKVVIYTNGDKEATDAMEKSLKEAGYDGKYVLQSFGSSELGGKLLAEGDNIEADVVTMSSYFIESAEQQHDMFQDLTFDVETLEQTPKYYTPILGNTGAIFVNTEVLKQKGLPMPTSIKDLTKPEFKDTVSIPNIMDSSTGWLLVQSIISEYGEKEGKDVLHDLIANSGPHLESSGSGPIKKVQAGEVAVGFGLRHQAVEAKDSGLPIQYVDPTEGNFSYTESVAVVDKDDKKSELAMEMAETISKDAREELITHYPVALYKGETVADTNKPAHAKKFEKALTVELLQEHQDFFKAAK</sequence>
<keyword evidence="1 2" id="KW-0732">Signal</keyword>
<protein>
    <submittedName>
        <fullName evidence="3">ABC transporter substrate-binding protein</fullName>
    </submittedName>
</protein>
<reference evidence="3 4" key="1">
    <citation type="submission" date="2014-06" db="EMBL/GenBank/DDBJ databases">
        <title>Draft genome sequence of Bacillus manliponensis JCM 15802 (MCCC 1A00708).</title>
        <authorList>
            <person name="Lai Q."/>
            <person name="Liu Y."/>
            <person name="Shao Z."/>
        </authorList>
    </citation>
    <scope>NUCLEOTIDE SEQUENCE [LARGE SCALE GENOMIC DNA]</scope>
    <source>
        <strain evidence="3 4">JCM 15802</strain>
    </source>
</reference>
<dbReference type="PANTHER" id="PTHR30006:SF2">
    <property type="entry name" value="ABC TRANSPORTER SUBSTRATE-BINDING PROTEIN"/>
    <property type="match status" value="1"/>
</dbReference>
<proteinExistence type="predicted"/>
<dbReference type="Proteomes" id="UP000027822">
    <property type="component" value="Unassembled WGS sequence"/>
</dbReference>
<dbReference type="PROSITE" id="PS51257">
    <property type="entry name" value="PROKAR_LIPOPROTEIN"/>
    <property type="match status" value="1"/>
</dbReference>
<dbReference type="GO" id="GO:0015888">
    <property type="term" value="P:thiamine transport"/>
    <property type="evidence" value="ECO:0007669"/>
    <property type="project" value="TreeGrafter"/>
</dbReference>
<dbReference type="EMBL" id="JOTN01000005">
    <property type="protein sequence ID" value="KEK19881.1"/>
    <property type="molecule type" value="Genomic_DNA"/>
</dbReference>
<evidence type="ECO:0000256" key="1">
    <source>
        <dbReference type="ARBA" id="ARBA00022729"/>
    </source>
</evidence>
<comment type="caution">
    <text evidence="3">The sequence shown here is derived from an EMBL/GenBank/DDBJ whole genome shotgun (WGS) entry which is preliminary data.</text>
</comment>
<dbReference type="GO" id="GO:0030288">
    <property type="term" value="C:outer membrane-bounded periplasmic space"/>
    <property type="evidence" value="ECO:0007669"/>
    <property type="project" value="TreeGrafter"/>
</dbReference>
<evidence type="ECO:0000313" key="3">
    <source>
        <dbReference type="EMBL" id="KEK19881.1"/>
    </source>
</evidence>
<dbReference type="Pfam" id="PF13343">
    <property type="entry name" value="SBP_bac_6"/>
    <property type="match status" value="1"/>
</dbReference>
<organism evidence="3 4">
    <name type="scientific">Bacillus manliponensis</name>
    <dbReference type="NCBI Taxonomy" id="574376"/>
    <lineage>
        <taxon>Bacteria</taxon>
        <taxon>Bacillati</taxon>
        <taxon>Bacillota</taxon>
        <taxon>Bacilli</taxon>
        <taxon>Bacillales</taxon>
        <taxon>Bacillaceae</taxon>
        <taxon>Bacillus</taxon>
        <taxon>Bacillus cereus group</taxon>
    </lineage>
</organism>
<dbReference type="PANTHER" id="PTHR30006">
    <property type="entry name" value="THIAMINE-BINDING PERIPLASMIC PROTEIN-RELATED"/>
    <property type="match status" value="1"/>
</dbReference>
<dbReference type="GO" id="GO:0030976">
    <property type="term" value="F:thiamine pyrophosphate binding"/>
    <property type="evidence" value="ECO:0007669"/>
    <property type="project" value="TreeGrafter"/>
</dbReference>
<accession>A0A073K044</accession>
<feature type="signal peptide" evidence="2">
    <location>
        <begin position="1"/>
        <end position="29"/>
    </location>
</feature>
<name>A0A073K044_9BACI</name>